<proteinExistence type="inferred from homology"/>
<comment type="similarity">
    <text evidence="1 11">Belongs to the carbohydrate kinase PfkB family.</text>
</comment>
<protein>
    <recommendedName>
        <fullName evidence="3 11">1-phosphofructokinase</fullName>
        <shortName evidence="11">Fru1PK</shortName>
        <ecNumber evidence="2 11">2.7.1.56</ecNumber>
    </recommendedName>
    <alternativeName>
        <fullName evidence="8 11">Fructose 1-phosphate kinase</fullName>
    </alternativeName>
</protein>
<dbReference type="InterPro" id="IPR029056">
    <property type="entry name" value="Ribokinase-like"/>
</dbReference>
<dbReference type="OrthoDB" id="9801219at2"/>
<dbReference type="PANTHER" id="PTHR46566:SF5">
    <property type="entry name" value="1-PHOSPHOFRUCTOKINASE"/>
    <property type="match status" value="1"/>
</dbReference>
<evidence type="ECO:0000313" key="13">
    <source>
        <dbReference type="EMBL" id="KUH59241.1"/>
    </source>
</evidence>
<dbReference type="PROSITE" id="PS00584">
    <property type="entry name" value="PFKB_KINASES_2"/>
    <property type="match status" value="1"/>
</dbReference>
<dbReference type="CDD" id="cd01164">
    <property type="entry name" value="FruK_PfkB_like"/>
    <property type="match status" value="1"/>
</dbReference>
<evidence type="ECO:0000256" key="9">
    <source>
        <dbReference type="ARBA" id="ARBA00047745"/>
    </source>
</evidence>
<evidence type="ECO:0000256" key="1">
    <source>
        <dbReference type="ARBA" id="ARBA00010688"/>
    </source>
</evidence>
<evidence type="ECO:0000313" key="14">
    <source>
        <dbReference type="Proteomes" id="UP000054078"/>
    </source>
</evidence>
<gene>
    <name evidence="13" type="ORF">AUL39_02605</name>
</gene>
<keyword evidence="14" id="KW-1185">Reference proteome</keyword>
<keyword evidence="4 10" id="KW-0808">Transferase</keyword>
<dbReference type="GO" id="GO:0016052">
    <property type="term" value="P:carbohydrate catabolic process"/>
    <property type="evidence" value="ECO:0007669"/>
    <property type="project" value="UniProtKB-ARBA"/>
</dbReference>
<evidence type="ECO:0000256" key="10">
    <source>
        <dbReference type="PIRNR" id="PIRNR000535"/>
    </source>
</evidence>
<evidence type="ECO:0000256" key="4">
    <source>
        <dbReference type="ARBA" id="ARBA00022679"/>
    </source>
</evidence>
<evidence type="ECO:0000256" key="6">
    <source>
        <dbReference type="ARBA" id="ARBA00022777"/>
    </source>
</evidence>
<evidence type="ECO:0000256" key="5">
    <source>
        <dbReference type="ARBA" id="ARBA00022741"/>
    </source>
</evidence>
<dbReference type="InterPro" id="IPR022463">
    <property type="entry name" value="1-PFruKinase"/>
</dbReference>
<dbReference type="Proteomes" id="UP000054078">
    <property type="component" value="Unassembled WGS sequence"/>
</dbReference>
<evidence type="ECO:0000256" key="11">
    <source>
        <dbReference type="RuleBase" id="RU369061"/>
    </source>
</evidence>
<dbReference type="Pfam" id="PF00294">
    <property type="entry name" value="PfkB"/>
    <property type="match status" value="1"/>
</dbReference>
<dbReference type="InterPro" id="IPR002173">
    <property type="entry name" value="Carboh/pur_kinase_PfkB_CS"/>
</dbReference>
<dbReference type="InterPro" id="IPR017583">
    <property type="entry name" value="Tagatose/fructose_Pkinase"/>
</dbReference>
<keyword evidence="7 11" id="KW-0067">ATP-binding</keyword>
<dbReference type="Gene3D" id="3.40.1190.20">
    <property type="match status" value="1"/>
</dbReference>
<name>A0A100YWZ6_TRASO</name>
<dbReference type="SUPFAM" id="SSF53613">
    <property type="entry name" value="Ribokinase-like"/>
    <property type="match status" value="1"/>
</dbReference>
<comment type="caution">
    <text evidence="13">The sequence shown here is derived from an EMBL/GenBank/DDBJ whole genome shotgun (WGS) entry which is preliminary data.</text>
</comment>
<dbReference type="InterPro" id="IPR011611">
    <property type="entry name" value="PfkB_dom"/>
</dbReference>
<dbReference type="NCBIfam" id="TIGR03168">
    <property type="entry name" value="1-PFK"/>
    <property type="match status" value="1"/>
</dbReference>
<keyword evidence="5 11" id="KW-0547">Nucleotide-binding</keyword>
<dbReference type="RefSeq" id="WP_059053323.1">
    <property type="nucleotide sequence ID" value="NZ_LOJF01000001.1"/>
</dbReference>
<dbReference type="EMBL" id="LOJF01000001">
    <property type="protein sequence ID" value="KUH59241.1"/>
    <property type="molecule type" value="Genomic_DNA"/>
</dbReference>
<dbReference type="STRING" id="1299998.AUL39_02605"/>
<organism evidence="13 14">
    <name type="scientific">Tractidigestivibacter scatoligenes</name>
    <name type="common">Olsenella scatoligenes</name>
    <dbReference type="NCBI Taxonomy" id="1299998"/>
    <lineage>
        <taxon>Bacteria</taxon>
        <taxon>Bacillati</taxon>
        <taxon>Actinomycetota</taxon>
        <taxon>Coriobacteriia</taxon>
        <taxon>Coriobacteriales</taxon>
        <taxon>Atopobiaceae</taxon>
        <taxon>Tractidigestivibacter</taxon>
    </lineage>
</organism>
<dbReference type="EC" id="2.7.1.56" evidence="2 11"/>
<reference evidence="13 14" key="1">
    <citation type="submission" date="2015-12" db="EMBL/GenBank/DDBJ databases">
        <title>Draft Genome Sequence of Olsenella scatoligenes SK9K4T; a Producer of 3-Methylindole- (skatole) and 4-Methylphenol- (p-cresol) Isolated from Pig Feces.</title>
        <authorList>
            <person name="Li X."/>
            <person name="Borg B."/>
            <person name="Canibe N."/>
        </authorList>
    </citation>
    <scope>NUCLEOTIDE SEQUENCE [LARGE SCALE GENOMIC DNA]</scope>
    <source>
        <strain evidence="13 14">SK9K4</strain>
    </source>
</reference>
<evidence type="ECO:0000256" key="3">
    <source>
        <dbReference type="ARBA" id="ARBA00013596"/>
    </source>
</evidence>
<dbReference type="GO" id="GO:0005829">
    <property type="term" value="C:cytosol"/>
    <property type="evidence" value="ECO:0007669"/>
    <property type="project" value="TreeGrafter"/>
</dbReference>
<keyword evidence="6 11" id="KW-0418">Kinase</keyword>
<evidence type="ECO:0000256" key="8">
    <source>
        <dbReference type="ARBA" id="ARBA00032802"/>
    </source>
</evidence>
<accession>A0A100YWZ6</accession>
<feature type="domain" description="Carbohydrate kinase PfkB" evidence="12">
    <location>
        <begin position="8"/>
        <end position="291"/>
    </location>
</feature>
<dbReference type="PANTHER" id="PTHR46566">
    <property type="entry name" value="1-PHOSPHOFRUCTOKINASE-RELATED"/>
    <property type="match status" value="1"/>
</dbReference>
<evidence type="ECO:0000256" key="2">
    <source>
        <dbReference type="ARBA" id="ARBA00012131"/>
    </source>
</evidence>
<dbReference type="PIRSF" id="PIRSF000535">
    <property type="entry name" value="1PFK/6PFK/LacC"/>
    <property type="match status" value="1"/>
</dbReference>
<dbReference type="GO" id="GO:0005524">
    <property type="term" value="F:ATP binding"/>
    <property type="evidence" value="ECO:0007669"/>
    <property type="project" value="UniProtKB-UniRule"/>
</dbReference>
<evidence type="ECO:0000256" key="7">
    <source>
        <dbReference type="ARBA" id="ARBA00022840"/>
    </source>
</evidence>
<comment type="function">
    <text evidence="11">Catalyzes the ATP-dependent phosphorylation of fructose-l-phosphate to fructose-l,6-bisphosphate.</text>
</comment>
<evidence type="ECO:0000259" key="12">
    <source>
        <dbReference type="Pfam" id="PF00294"/>
    </source>
</evidence>
<dbReference type="FunFam" id="3.40.1190.20:FF:000001">
    <property type="entry name" value="Phosphofructokinase"/>
    <property type="match status" value="1"/>
</dbReference>
<dbReference type="NCBIfam" id="TIGR03828">
    <property type="entry name" value="pfkB"/>
    <property type="match status" value="1"/>
</dbReference>
<comment type="catalytic activity">
    <reaction evidence="9 11">
        <text>beta-D-fructose 1-phosphate + ATP = beta-D-fructose 1,6-bisphosphate + ADP + H(+)</text>
        <dbReference type="Rhea" id="RHEA:14213"/>
        <dbReference type="ChEBI" id="CHEBI:15378"/>
        <dbReference type="ChEBI" id="CHEBI:30616"/>
        <dbReference type="ChEBI" id="CHEBI:32966"/>
        <dbReference type="ChEBI" id="CHEBI:138881"/>
        <dbReference type="ChEBI" id="CHEBI:456216"/>
        <dbReference type="EC" id="2.7.1.56"/>
    </reaction>
</comment>
<dbReference type="AlphaFoldDB" id="A0A100YWZ6"/>
<sequence>MILTVTLNTSIDKAYRIASNLERGTVMRVAECIDNAGGKGLNASRSVATCGEEVLATGFVGGNNGRLLCELLDCDGIPHDFVEVTTETRCCVNVLEPDGLSTEFLEPGREVTPEELAALEERLVSLVSRADVVTMSGSFPKGLPADTYVRLIKLVRSQGKPCILDTSGATLKASIDALPTMVKPNTDEIGQILDRNVSSVEEVIGAAHELHERGIAQVVVSLGGDGAVMACDTGTFRGIAPKIDVVNPVGAGDTMVGAFAVAMARGMEPAEQLRYAMACASANCMSASTGHFDMEVARGLMDGTRVERIA</sequence>
<dbReference type="GO" id="GO:0008662">
    <property type="term" value="F:1-phosphofructokinase activity"/>
    <property type="evidence" value="ECO:0007669"/>
    <property type="project" value="UniProtKB-UniRule"/>
</dbReference>
<dbReference type="GO" id="GO:0044281">
    <property type="term" value="P:small molecule metabolic process"/>
    <property type="evidence" value="ECO:0007669"/>
    <property type="project" value="UniProtKB-ARBA"/>
</dbReference>